<dbReference type="EMBL" id="KI630480">
    <property type="protein sequence ID" value="EYU38674.1"/>
    <property type="molecule type" value="Genomic_DNA"/>
</dbReference>
<dbReference type="STRING" id="4155.A0A022RF78"/>
<dbReference type="PANTHER" id="PTHR33057:SF98">
    <property type="entry name" value="TRANSCRIPTION REPRESSOR OFP18"/>
    <property type="match status" value="1"/>
</dbReference>
<keyword evidence="3 6" id="KW-0805">Transcription regulation</keyword>
<comment type="function">
    <text evidence="6">Transcriptional repressor that regulates multiple aspects of plant growth and development.</text>
</comment>
<evidence type="ECO:0000256" key="3">
    <source>
        <dbReference type="ARBA" id="ARBA00023015"/>
    </source>
</evidence>
<evidence type="ECO:0000256" key="4">
    <source>
        <dbReference type="ARBA" id="ARBA00023163"/>
    </source>
</evidence>
<keyword evidence="5 6" id="KW-0539">Nucleus</keyword>
<dbReference type="InterPro" id="IPR038933">
    <property type="entry name" value="Ovate"/>
</dbReference>
<dbReference type="GO" id="GO:0005634">
    <property type="term" value="C:nucleus"/>
    <property type="evidence" value="ECO:0007669"/>
    <property type="project" value="UniProtKB-SubCell"/>
</dbReference>
<name>A0A022RF78_ERYGU</name>
<dbReference type="NCBIfam" id="TIGR01568">
    <property type="entry name" value="A_thal_3678"/>
    <property type="match status" value="1"/>
</dbReference>
<accession>A0A022RF78</accession>
<evidence type="ECO:0000259" key="7">
    <source>
        <dbReference type="PROSITE" id="PS51754"/>
    </source>
</evidence>
<proteinExistence type="predicted"/>
<sequence>MKFPFLSKTTEIKTTATSATSPWLWPSCATSPRTQSFRTTTDNGGNIYKTMHSAYNLDDKNNKEFLGPFGNHHREISNPAKPENIIESAVIRGLLSERLFFEPGETSSVLEIAKTGEGRDLCKERVAIMEVESRDPLVDFRASMEEMVEARLNGIEDWEFLEELLACFLRVNDKSSHGYILGACVDLLIRHLANSEASKDLLTLPLMKTCSFTSPMSSSSSSSTYSSIAACLPSHGNEDEITIQKHKDSSSL</sequence>
<keyword evidence="2 6" id="KW-0678">Repressor</keyword>
<dbReference type="Pfam" id="PF04844">
    <property type="entry name" value="Ovate"/>
    <property type="match status" value="1"/>
</dbReference>
<reference evidence="8 9" key="1">
    <citation type="journal article" date="2013" name="Proc. Natl. Acad. Sci. U.S.A.">
        <title>Fine-scale variation in meiotic recombination in Mimulus inferred from population shotgun sequencing.</title>
        <authorList>
            <person name="Hellsten U."/>
            <person name="Wright K.M."/>
            <person name="Jenkins J."/>
            <person name="Shu S."/>
            <person name="Yuan Y."/>
            <person name="Wessler S.R."/>
            <person name="Schmutz J."/>
            <person name="Willis J.H."/>
            <person name="Rokhsar D.S."/>
        </authorList>
    </citation>
    <scope>NUCLEOTIDE SEQUENCE [LARGE SCALE GENOMIC DNA]</scope>
    <source>
        <strain evidence="9">cv. DUN x IM62</strain>
    </source>
</reference>
<dbReference type="eggNOG" id="ENOG502RFQ4">
    <property type="taxonomic scope" value="Eukaryota"/>
</dbReference>
<dbReference type="InterPro" id="IPR006458">
    <property type="entry name" value="Ovate_C"/>
</dbReference>
<evidence type="ECO:0000313" key="9">
    <source>
        <dbReference type="Proteomes" id="UP000030748"/>
    </source>
</evidence>
<protein>
    <recommendedName>
        <fullName evidence="6">Transcription repressor</fullName>
    </recommendedName>
    <alternativeName>
        <fullName evidence="6">Ovate family protein</fullName>
    </alternativeName>
</protein>
<dbReference type="Proteomes" id="UP000030748">
    <property type="component" value="Unassembled WGS sequence"/>
</dbReference>
<evidence type="ECO:0000256" key="6">
    <source>
        <dbReference type="RuleBase" id="RU367028"/>
    </source>
</evidence>
<dbReference type="PANTHER" id="PTHR33057">
    <property type="entry name" value="TRANSCRIPTION REPRESSOR OFP7-RELATED"/>
    <property type="match status" value="1"/>
</dbReference>
<gene>
    <name evidence="8" type="ORF">MIMGU_mgv1a020229mg</name>
</gene>
<keyword evidence="4 6" id="KW-0804">Transcription</keyword>
<evidence type="ECO:0000256" key="1">
    <source>
        <dbReference type="ARBA" id="ARBA00004123"/>
    </source>
</evidence>
<keyword evidence="9" id="KW-1185">Reference proteome</keyword>
<evidence type="ECO:0000256" key="2">
    <source>
        <dbReference type="ARBA" id="ARBA00022491"/>
    </source>
</evidence>
<evidence type="ECO:0000256" key="5">
    <source>
        <dbReference type="ARBA" id="ARBA00023242"/>
    </source>
</evidence>
<feature type="domain" description="OVATE" evidence="7">
    <location>
        <begin position="128"/>
        <end position="190"/>
    </location>
</feature>
<dbReference type="GO" id="GO:0045892">
    <property type="term" value="P:negative regulation of DNA-templated transcription"/>
    <property type="evidence" value="ECO:0007669"/>
    <property type="project" value="UniProtKB-UniRule"/>
</dbReference>
<evidence type="ECO:0000313" key="8">
    <source>
        <dbReference type="EMBL" id="EYU38674.1"/>
    </source>
</evidence>
<dbReference type="PROSITE" id="PS51754">
    <property type="entry name" value="OVATE"/>
    <property type="match status" value="1"/>
</dbReference>
<dbReference type="AlphaFoldDB" id="A0A022RF78"/>
<organism evidence="8 9">
    <name type="scientific">Erythranthe guttata</name>
    <name type="common">Yellow monkey flower</name>
    <name type="synonym">Mimulus guttatus</name>
    <dbReference type="NCBI Taxonomy" id="4155"/>
    <lineage>
        <taxon>Eukaryota</taxon>
        <taxon>Viridiplantae</taxon>
        <taxon>Streptophyta</taxon>
        <taxon>Embryophyta</taxon>
        <taxon>Tracheophyta</taxon>
        <taxon>Spermatophyta</taxon>
        <taxon>Magnoliopsida</taxon>
        <taxon>eudicotyledons</taxon>
        <taxon>Gunneridae</taxon>
        <taxon>Pentapetalae</taxon>
        <taxon>asterids</taxon>
        <taxon>lamiids</taxon>
        <taxon>Lamiales</taxon>
        <taxon>Phrymaceae</taxon>
        <taxon>Erythranthe</taxon>
    </lineage>
</organism>
<comment type="subcellular location">
    <subcellularLocation>
        <location evidence="1 6">Nucleus</location>
    </subcellularLocation>
</comment>